<dbReference type="Proteomes" id="UP001456344">
    <property type="component" value="Chromosome"/>
</dbReference>
<gene>
    <name evidence="1" type="ORF">LCL61_21870</name>
</gene>
<dbReference type="EMBL" id="CP150484">
    <property type="protein sequence ID" value="WYW18195.1"/>
    <property type="molecule type" value="Genomic_DNA"/>
</dbReference>
<keyword evidence="1" id="KW-0808">Transferase</keyword>
<reference evidence="1" key="1">
    <citation type="submission" date="2023-10" db="EMBL/GenBank/DDBJ databases">
        <title>Whole genome sequencing of actinobacterial strain Amycolatopsis sp. (BCA-696) identifies the underlying plant growth-promoting genes.</title>
        <authorList>
            <person name="Gandham P."/>
            <person name="Vadla N."/>
            <person name="Saji A."/>
            <person name="Srinivas V."/>
            <person name="Ruperao P."/>
            <person name="Selvanayagam S."/>
            <person name="Saxena R.K."/>
            <person name="Rathore A."/>
            <person name="Gopalakrishnan S."/>
            <person name="Thakur V."/>
        </authorList>
    </citation>
    <scope>NUCLEOTIDE SEQUENCE</scope>
    <source>
        <strain evidence="1">BCA-696</strain>
    </source>
</reference>
<evidence type="ECO:0000313" key="1">
    <source>
        <dbReference type="EMBL" id="WYW18195.1"/>
    </source>
</evidence>
<name>A0ACD5BFP7_9PSEU</name>
<dbReference type="EC" id="2.4.-.-" evidence="1"/>
<accession>A0ACD5BFP7</accession>
<keyword evidence="2" id="KW-1185">Reference proteome</keyword>
<protein>
    <submittedName>
        <fullName evidence="1">Glycosyltransferase</fullName>
        <ecNumber evidence="1">2.4.-.-</ecNumber>
    </submittedName>
</protein>
<keyword evidence="1" id="KW-0328">Glycosyltransferase</keyword>
<organism evidence="1 2">
    <name type="scientific">Amycolatopsis coloradensis</name>
    <dbReference type="NCBI Taxonomy" id="76021"/>
    <lineage>
        <taxon>Bacteria</taxon>
        <taxon>Bacillati</taxon>
        <taxon>Actinomycetota</taxon>
        <taxon>Actinomycetes</taxon>
        <taxon>Pseudonocardiales</taxon>
        <taxon>Pseudonocardiaceae</taxon>
        <taxon>Amycolatopsis</taxon>
    </lineage>
</organism>
<evidence type="ECO:0000313" key="2">
    <source>
        <dbReference type="Proteomes" id="UP001456344"/>
    </source>
</evidence>
<proteinExistence type="predicted"/>
<sequence>MLQTVDVGELSISAYRTVVPDQIMEPLAEVTNRLRGARVLHLSATPYGGGVSELLRSTVPLYNDLGIDATWKIISGRPPFFTVTKKLHNALQGAADEPITEADRALYEQTAADNAAELAADPQFPGYDFVFVHDPQPSAVLSFVDHGSAKWIWRCHIDTSAPDPAAWSYLRPFLTPYDATVFTMAQFAPPDLDRTGVNIIPPAIDPLSPKNMSLDDRTTRAVLNWIGIEPDRPLVTQVSRFDPWKDPLGVIAAFRTVRRTVPDVQLALVGSMALDDPEAWAVYRAITAESEGDPDIHVFTNLTGVGNIEVNAFQRMSTVMVQKSIREGFGLVVSEALWKGTPIVAGAAGGIPLQVADDSGGILVDSVTECADALSALLTDPARTAALGAAGHERVRKHFLLPRLLLDELTLMDEVAAGRDAAELTKTGDHRDPVCGMATHTAEPGLETNLGGKTFRFCSHRCQEIFARTEAGIP</sequence>